<comment type="caution">
    <text evidence="4">The sequence shown here is derived from an EMBL/GenBank/DDBJ whole genome shotgun (WGS) entry which is preliminary data.</text>
</comment>
<dbReference type="PANTHER" id="PTHR21660:SF1">
    <property type="entry name" value="ACYL-COENZYME A THIOESTERASE 13"/>
    <property type="match status" value="1"/>
</dbReference>
<dbReference type="NCBIfam" id="TIGR00369">
    <property type="entry name" value="unchar_dom_1"/>
    <property type="match status" value="1"/>
</dbReference>
<dbReference type="STRING" id="1641875.XM53_16330"/>
<dbReference type="EMBL" id="LAXJ01000019">
    <property type="protein sequence ID" value="KRS11507.1"/>
    <property type="molecule type" value="Genomic_DNA"/>
</dbReference>
<feature type="domain" description="Thioesterase" evidence="3">
    <location>
        <begin position="77"/>
        <end position="150"/>
    </location>
</feature>
<dbReference type="PANTHER" id="PTHR21660">
    <property type="entry name" value="THIOESTERASE SUPERFAMILY MEMBER-RELATED"/>
    <property type="match status" value="1"/>
</dbReference>
<evidence type="ECO:0000313" key="4">
    <source>
        <dbReference type="EMBL" id="KRS11507.1"/>
    </source>
</evidence>
<organism evidence="4 5">
    <name type="scientific">Roseovarius atlanticus</name>
    <dbReference type="NCBI Taxonomy" id="1641875"/>
    <lineage>
        <taxon>Bacteria</taxon>
        <taxon>Pseudomonadati</taxon>
        <taxon>Pseudomonadota</taxon>
        <taxon>Alphaproteobacteria</taxon>
        <taxon>Rhodobacterales</taxon>
        <taxon>Roseobacteraceae</taxon>
        <taxon>Roseovarius</taxon>
    </lineage>
</organism>
<proteinExistence type="inferred from homology"/>
<dbReference type="OrthoDB" id="9813282at2"/>
<dbReference type="InterPro" id="IPR006683">
    <property type="entry name" value="Thioestr_dom"/>
</dbReference>
<dbReference type="RefSeq" id="WP_057795237.1">
    <property type="nucleotide sequence ID" value="NZ_LAXJ01000019.1"/>
</dbReference>
<name>A0A0T5NRD1_9RHOB</name>
<accession>A0A0T5NRD1</accession>
<evidence type="ECO:0000313" key="5">
    <source>
        <dbReference type="Proteomes" id="UP000051295"/>
    </source>
</evidence>
<keyword evidence="5" id="KW-1185">Reference proteome</keyword>
<keyword evidence="2" id="KW-0378">Hydrolase</keyword>
<sequence length="165" mass="17250">MTDTPAPFTATSLDQMPDMDALLSRSGLDFMRDMIAGRLTAPPIGATLGFTALSADPGRVVFEGTPGFGALNPMRGVHGGWYGAILDSCMACAVMTLLDKGQVYTTLEYKVNITRALPLGMAALATGTTQHGGRRTATAVGELRGKEDGKLYATGSTTCLIMEAV</sequence>
<evidence type="ECO:0000256" key="1">
    <source>
        <dbReference type="ARBA" id="ARBA00008324"/>
    </source>
</evidence>
<dbReference type="InterPro" id="IPR003736">
    <property type="entry name" value="PAAI_dom"/>
</dbReference>
<gene>
    <name evidence="4" type="ORF">XM53_16330</name>
</gene>
<evidence type="ECO:0000256" key="2">
    <source>
        <dbReference type="ARBA" id="ARBA00022801"/>
    </source>
</evidence>
<dbReference type="GO" id="GO:0047617">
    <property type="term" value="F:fatty acyl-CoA hydrolase activity"/>
    <property type="evidence" value="ECO:0007669"/>
    <property type="project" value="InterPro"/>
</dbReference>
<dbReference type="Proteomes" id="UP000051295">
    <property type="component" value="Unassembled WGS sequence"/>
</dbReference>
<dbReference type="Gene3D" id="3.10.129.10">
    <property type="entry name" value="Hotdog Thioesterase"/>
    <property type="match status" value="1"/>
</dbReference>
<dbReference type="SUPFAM" id="SSF54637">
    <property type="entry name" value="Thioesterase/thiol ester dehydrase-isomerase"/>
    <property type="match status" value="1"/>
</dbReference>
<dbReference type="CDD" id="cd03443">
    <property type="entry name" value="PaaI_thioesterase"/>
    <property type="match status" value="1"/>
</dbReference>
<reference evidence="4 5" key="1">
    <citation type="submission" date="2015-04" db="EMBL/GenBank/DDBJ databases">
        <title>The draft genome sequence of Roseovarius sp.R12b.</title>
        <authorList>
            <person name="Li G."/>
            <person name="Lai Q."/>
            <person name="Shao Z."/>
            <person name="Yan P."/>
        </authorList>
    </citation>
    <scope>NUCLEOTIDE SEQUENCE [LARGE SCALE GENOMIC DNA]</scope>
    <source>
        <strain evidence="4 5">R12B</strain>
    </source>
</reference>
<evidence type="ECO:0000259" key="3">
    <source>
        <dbReference type="Pfam" id="PF03061"/>
    </source>
</evidence>
<dbReference type="InterPro" id="IPR039298">
    <property type="entry name" value="ACOT13"/>
</dbReference>
<dbReference type="AlphaFoldDB" id="A0A0T5NRD1"/>
<dbReference type="Pfam" id="PF03061">
    <property type="entry name" value="4HBT"/>
    <property type="match status" value="1"/>
</dbReference>
<protein>
    <submittedName>
        <fullName evidence="4">Thioesterase</fullName>
    </submittedName>
</protein>
<dbReference type="InterPro" id="IPR029069">
    <property type="entry name" value="HotDog_dom_sf"/>
</dbReference>
<dbReference type="PATRIC" id="fig|1641875.4.peg.1084"/>
<comment type="similarity">
    <text evidence="1">Belongs to the thioesterase PaaI family.</text>
</comment>